<dbReference type="EMBL" id="OU893340">
    <property type="protein sequence ID" value="CAG9796730.1"/>
    <property type="molecule type" value="Genomic_DNA"/>
</dbReference>
<protein>
    <submittedName>
        <fullName evidence="2">Uncharacterized protein</fullName>
    </submittedName>
</protein>
<dbReference type="Proteomes" id="UP001153714">
    <property type="component" value="Chromosome 9"/>
</dbReference>
<sequence length="188" mass="22298">MESKGQSSCYKINTLFWNIFGIWPGRNPSKYYKYYSFAYIFFTLVIYLILLTVSLFFTPIEIETLTGEGIYYFTEIAVAVKVAMIIRMREKIIEVFELLDCEQFQGKDQFGEYIIAKNISNYKVFWKTIAILSHLAYVLQILAPVLIYLIWKTKVDLPVCQYFFLSEEIRQNFFWLFRCTNALAYTVI</sequence>
<reference evidence="2" key="1">
    <citation type="submission" date="2021-12" db="EMBL/GenBank/DDBJ databases">
        <authorList>
            <person name="King R."/>
        </authorList>
    </citation>
    <scope>NUCLEOTIDE SEQUENCE</scope>
</reference>
<dbReference type="AlphaFoldDB" id="A0A9N9WKE2"/>
<evidence type="ECO:0000256" key="1">
    <source>
        <dbReference type="SAM" id="Phobius"/>
    </source>
</evidence>
<reference evidence="2" key="2">
    <citation type="submission" date="2022-10" db="EMBL/GenBank/DDBJ databases">
        <authorList>
            <consortium name="ENA_rothamsted_submissions"/>
            <consortium name="culmorum"/>
            <person name="King R."/>
        </authorList>
    </citation>
    <scope>NUCLEOTIDE SEQUENCE</scope>
</reference>
<evidence type="ECO:0000313" key="3">
    <source>
        <dbReference type="Proteomes" id="UP001153714"/>
    </source>
</evidence>
<name>A0A9N9WKE2_9NEOP</name>
<organism evidence="2 3">
    <name type="scientific">Diatraea saccharalis</name>
    <name type="common">sugarcane borer</name>
    <dbReference type="NCBI Taxonomy" id="40085"/>
    <lineage>
        <taxon>Eukaryota</taxon>
        <taxon>Metazoa</taxon>
        <taxon>Ecdysozoa</taxon>
        <taxon>Arthropoda</taxon>
        <taxon>Hexapoda</taxon>
        <taxon>Insecta</taxon>
        <taxon>Pterygota</taxon>
        <taxon>Neoptera</taxon>
        <taxon>Endopterygota</taxon>
        <taxon>Lepidoptera</taxon>
        <taxon>Glossata</taxon>
        <taxon>Ditrysia</taxon>
        <taxon>Pyraloidea</taxon>
        <taxon>Crambidae</taxon>
        <taxon>Crambinae</taxon>
        <taxon>Diatraea</taxon>
    </lineage>
</organism>
<feature type="transmembrane region" description="Helical" evidence="1">
    <location>
        <begin position="69"/>
        <end position="86"/>
    </location>
</feature>
<keyword evidence="1" id="KW-0472">Membrane</keyword>
<feature type="transmembrane region" description="Helical" evidence="1">
    <location>
        <begin position="124"/>
        <end position="151"/>
    </location>
</feature>
<keyword evidence="1" id="KW-0812">Transmembrane</keyword>
<proteinExistence type="predicted"/>
<feature type="transmembrane region" description="Helical" evidence="1">
    <location>
        <begin position="34"/>
        <end position="57"/>
    </location>
</feature>
<dbReference type="OrthoDB" id="7548151at2759"/>
<evidence type="ECO:0000313" key="2">
    <source>
        <dbReference type="EMBL" id="CAG9796730.1"/>
    </source>
</evidence>
<keyword evidence="3" id="KW-1185">Reference proteome</keyword>
<gene>
    <name evidence="2" type="ORF">DIATSA_LOCUS13892</name>
</gene>
<keyword evidence="1" id="KW-1133">Transmembrane helix</keyword>
<accession>A0A9N9WKE2</accession>